<keyword evidence="15" id="KW-0675">Receptor</keyword>
<evidence type="ECO:0000256" key="17">
    <source>
        <dbReference type="ARBA" id="ARBA00023198"/>
    </source>
</evidence>
<feature type="compositionally biased region" description="Basic and acidic residues" evidence="22">
    <location>
        <begin position="496"/>
        <end position="507"/>
    </location>
</feature>
<evidence type="ECO:0000256" key="7">
    <source>
        <dbReference type="ARBA" id="ARBA00022614"/>
    </source>
</evidence>
<dbReference type="InterPro" id="IPR035897">
    <property type="entry name" value="Toll_tir_struct_dom_sf"/>
</dbReference>
<evidence type="ECO:0000313" key="25">
    <source>
        <dbReference type="EMBL" id="KAG5833187.1"/>
    </source>
</evidence>
<dbReference type="InterPro" id="IPR003591">
    <property type="entry name" value="Leu-rich_rpt_typical-subtyp"/>
</dbReference>
<evidence type="ECO:0000256" key="1">
    <source>
        <dbReference type="ARBA" id="ARBA00004177"/>
    </source>
</evidence>
<dbReference type="GO" id="GO:0045087">
    <property type="term" value="P:innate immune response"/>
    <property type="evidence" value="ECO:0007669"/>
    <property type="project" value="UniProtKB-KW"/>
</dbReference>
<dbReference type="GO" id="GO:0003785">
    <property type="term" value="F:actin monomer binding"/>
    <property type="evidence" value="ECO:0007669"/>
    <property type="project" value="InterPro"/>
</dbReference>
<evidence type="ECO:0000256" key="6">
    <source>
        <dbReference type="ARBA" id="ARBA00022588"/>
    </source>
</evidence>
<dbReference type="Pfam" id="PF13855">
    <property type="entry name" value="LRR_8"/>
    <property type="match status" value="2"/>
</dbReference>
<keyword evidence="11" id="KW-0967">Endosome</keyword>
<dbReference type="InterPro" id="IPR000157">
    <property type="entry name" value="TIR_dom"/>
</dbReference>
<keyword evidence="7" id="KW-0433">Leucine-rich repeat</keyword>
<feature type="domain" description="TIR" evidence="24">
    <location>
        <begin position="282"/>
        <end position="426"/>
    </location>
</feature>
<keyword evidence="9" id="KW-0732">Signal</keyword>
<evidence type="ECO:0000256" key="5">
    <source>
        <dbReference type="ARBA" id="ARBA00022490"/>
    </source>
</evidence>
<evidence type="ECO:0000259" key="24">
    <source>
        <dbReference type="PROSITE" id="PS50104"/>
    </source>
</evidence>
<keyword evidence="6" id="KW-0399">Innate immunity</keyword>
<dbReference type="InterPro" id="IPR001152">
    <property type="entry name" value="Beta-thymosin"/>
</dbReference>
<evidence type="ECO:0000256" key="16">
    <source>
        <dbReference type="ARBA" id="ARBA00023180"/>
    </source>
</evidence>
<dbReference type="Gene3D" id="1.20.5.520">
    <property type="entry name" value="Single helix bin"/>
    <property type="match status" value="1"/>
</dbReference>
<keyword evidence="16" id="KW-0325">Glycoprotein</keyword>
<keyword evidence="10" id="KW-0677">Repeat</keyword>
<evidence type="ECO:0000256" key="18">
    <source>
        <dbReference type="ARBA" id="ARBA00023203"/>
    </source>
</evidence>
<dbReference type="SMART" id="SM00152">
    <property type="entry name" value="THY"/>
    <property type="match status" value="1"/>
</dbReference>
<dbReference type="FunFam" id="1.20.5.520:FF:000001">
    <property type="entry name" value="Thymosin beta"/>
    <property type="match status" value="1"/>
</dbReference>
<comment type="function">
    <text evidence="20">Plays an important role in the organization of the cytoskeleton. Binds to and sequesters actin monomers (G actin) and therefore inhibits actin polymerization.</text>
</comment>
<keyword evidence="5" id="KW-0963">Cytoplasm</keyword>
<feature type="compositionally biased region" description="Basic and acidic residues" evidence="22">
    <location>
        <begin position="466"/>
        <end position="488"/>
    </location>
</feature>
<dbReference type="PROSITE" id="PS00500">
    <property type="entry name" value="THYMOSIN_B4"/>
    <property type="match status" value="1"/>
</dbReference>
<evidence type="ECO:0000256" key="2">
    <source>
        <dbReference type="ARBA" id="ARBA00004245"/>
    </source>
</evidence>
<organism evidence="25 26">
    <name type="scientific">Anguilla anguilla</name>
    <name type="common">European freshwater eel</name>
    <name type="synonym">Muraena anguilla</name>
    <dbReference type="NCBI Taxonomy" id="7936"/>
    <lineage>
        <taxon>Eukaryota</taxon>
        <taxon>Metazoa</taxon>
        <taxon>Chordata</taxon>
        <taxon>Craniata</taxon>
        <taxon>Vertebrata</taxon>
        <taxon>Euteleostomi</taxon>
        <taxon>Actinopterygii</taxon>
        <taxon>Neopterygii</taxon>
        <taxon>Teleostei</taxon>
        <taxon>Anguilliformes</taxon>
        <taxon>Anguillidae</taxon>
        <taxon>Anguilla</taxon>
    </lineage>
</organism>
<dbReference type="SMART" id="SM00365">
    <property type="entry name" value="LRR_SD22"/>
    <property type="match status" value="2"/>
</dbReference>
<dbReference type="GO" id="GO:1902533">
    <property type="term" value="P:positive regulation of intracellular signal transduction"/>
    <property type="evidence" value="ECO:0007669"/>
    <property type="project" value="UniProtKB-ARBA"/>
</dbReference>
<dbReference type="Pfam" id="PF01290">
    <property type="entry name" value="Thymosin"/>
    <property type="match status" value="1"/>
</dbReference>
<dbReference type="PANTHER" id="PTHR47410:SF1">
    <property type="entry name" value="TOLL-LIKE RECEPTOR 8"/>
    <property type="match status" value="1"/>
</dbReference>
<evidence type="ECO:0000256" key="8">
    <source>
        <dbReference type="ARBA" id="ARBA00022692"/>
    </source>
</evidence>
<dbReference type="PANTHER" id="PTHR47410">
    <property type="entry name" value="TOLL-LIKE RECEPTOR 7-RELATED"/>
    <property type="match status" value="1"/>
</dbReference>
<dbReference type="GO" id="GO:0005856">
    <property type="term" value="C:cytoskeleton"/>
    <property type="evidence" value="ECO:0007669"/>
    <property type="project" value="UniProtKB-SubCell"/>
</dbReference>
<keyword evidence="26" id="KW-1185">Reference proteome</keyword>
<dbReference type="EMBL" id="JAFIRN010000016">
    <property type="protein sequence ID" value="KAG5833187.1"/>
    <property type="molecule type" value="Genomic_DNA"/>
</dbReference>
<comment type="subcellular location">
    <subcellularLocation>
        <location evidence="2">Cytoplasm</location>
        <location evidence="2">Cytoskeleton</location>
    </subcellularLocation>
    <subcellularLocation>
        <location evidence="21">Endomembrane system</location>
        <topology evidence="21">Single-pass type I membrane protein</topology>
    </subcellularLocation>
    <subcellularLocation>
        <location evidence="1">Endosome</location>
    </subcellularLocation>
</comment>
<dbReference type="CDD" id="cd22059">
    <property type="entry name" value="WH2_BetaT"/>
    <property type="match status" value="1"/>
</dbReference>
<dbReference type="GO" id="GO:0032755">
    <property type="term" value="P:positive regulation of interleukin-6 production"/>
    <property type="evidence" value="ECO:0007669"/>
    <property type="project" value="TreeGrafter"/>
</dbReference>
<evidence type="ECO:0000256" key="23">
    <source>
        <dbReference type="SAM" id="Phobius"/>
    </source>
</evidence>
<comment type="similarity">
    <text evidence="3">Belongs to the thymosin beta family.</text>
</comment>
<dbReference type="InterPro" id="IPR032675">
    <property type="entry name" value="LRR_dom_sf"/>
</dbReference>
<name>A0A9D3RMK4_ANGAN</name>
<dbReference type="GO" id="GO:0007249">
    <property type="term" value="P:canonical NF-kappaB signal transduction"/>
    <property type="evidence" value="ECO:0007669"/>
    <property type="project" value="TreeGrafter"/>
</dbReference>
<protein>
    <recommendedName>
        <fullName evidence="24">TIR domain-containing protein</fullName>
    </recommendedName>
</protein>
<evidence type="ECO:0000256" key="22">
    <source>
        <dbReference type="SAM" id="MobiDB-lite"/>
    </source>
</evidence>
<dbReference type="Gene3D" id="3.40.50.10140">
    <property type="entry name" value="Toll/interleukin-1 receptor homology (TIR) domain"/>
    <property type="match status" value="1"/>
</dbReference>
<gene>
    <name evidence="25" type="ORF">ANANG_G00273210</name>
</gene>
<sequence length="507" mass="58218">MDDRYSLTHALVKDECFASGRVLDLSSNNIFFISPMQFVDFENISCLNLSRNGFAAALNGTEFLPLSNLKYLDLSYNKIDLAYDGAFSELKKLEFLDLSHNLIAEVPANLSGLSKMLETLDLSHNRIARLPDGFLRGAGNVHVLDLSYNLLIHVNRSACETAQTNYTQVLRLGGNPFHCMCDTLDFILWLRMSRDVKIPRLAKVVNCALPPQWRGKSVIDFDITQCIDDSVAFLFYFLSATVVILTTASAVTMHLFYWDASYALRYWRARLRGYRRLESGANDYDAFVAYDAADPHVSEWVLNSLRAELEERGDRLHPVCLEERDWTPGTPVLDNLSRSVGRSRKTVFVLTERYARSGAFRMAAYLAHQRLLEENEDVIVLLLLEPVLRHSRFLRLRRRLCGPSVLDWPRNPAAQRWFWQCLRNAIRVDNQAMYSKEYSRYFTSSNNLTFFIANRQDTDNPQNMESKPDLGEVTNFDKTKLKKTETQEKNPLPSKETIEQEKKASQS</sequence>
<dbReference type="SMART" id="SM00369">
    <property type="entry name" value="LRR_TYP"/>
    <property type="match status" value="3"/>
</dbReference>
<evidence type="ECO:0000313" key="26">
    <source>
        <dbReference type="Proteomes" id="UP001044222"/>
    </source>
</evidence>
<proteinExistence type="inferred from homology"/>
<evidence type="ECO:0000256" key="20">
    <source>
        <dbReference type="ARBA" id="ARBA00025497"/>
    </source>
</evidence>
<reference evidence="25" key="1">
    <citation type="submission" date="2021-01" db="EMBL/GenBank/DDBJ databases">
        <title>A chromosome-scale assembly of European eel, Anguilla anguilla.</title>
        <authorList>
            <person name="Henkel C."/>
            <person name="Jong-Raadsen S.A."/>
            <person name="Dufour S."/>
            <person name="Weltzien F.-A."/>
            <person name="Palstra A.P."/>
            <person name="Pelster B."/>
            <person name="Spaink H.P."/>
            <person name="Van Den Thillart G.E."/>
            <person name="Jansen H."/>
            <person name="Zahm M."/>
            <person name="Klopp C."/>
            <person name="Cedric C."/>
            <person name="Louis A."/>
            <person name="Berthelot C."/>
            <person name="Parey E."/>
            <person name="Roest Crollius H."/>
            <person name="Montfort J."/>
            <person name="Robinson-Rechavi M."/>
            <person name="Bucao C."/>
            <person name="Bouchez O."/>
            <person name="Gislard M."/>
            <person name="Lluch J."/>
            <person name="Milhes M."/>
            <person name="Lampietro C."/>
            <person name="Lopez Roques C."/>
            <person name="Donnadieu C."/>
            <person name="Braasch I."/>
            <person name="Desvignes T."/>
            <person name="Postlethwait J."/>
            <person name="Bobe J."/>
            <person name="Guiguen Y."/>
            <person name="Dirks R."/>
        </authorList>
    </citation>
    <scope>NUCLEOTIDE SEQUENCE</scope>
    <source>
        <strain evidence="25">Tag_6206</strain>
        <tissue evidence="25">Liver</tissue>
    </source>
</reference>
<keyword evidence="12" id="KW-0391">Immunity</keyword>
<dbReference type="PROSITE" id="PS51450">
    <property type="entry name" value="LRR"/>
    <property type="match status" value="2"/>
</dbReference>
<dbReference type="GO" id="GO:0005768">
    <property type="term" value="C:endosome"/>
    <property type="evidence" value="ECO:0007669"/>
    <property type="project" value="UniProtKB-SubCell"/>
</dbReference>
<evidence type="ECO:0000256" key="19">
    <source>
        <dbReference type="ARBA" id="ARBA00023212"/>
    </source>
</evidence>
<dbReference type="GO" id="GO:0006954">
    <property type="term" value="P:inflammatory response"/>
    <property type="evidence" value="ECO:0007669"/>
    <property type="project" value="UniProtKB-KW"/>
</dbReference>
<evidence type="ECO:0000256" key="9">
    <source>
        <dbReference type="ARBA" id="ARBA00022729"/>
    </source>
</evidence>
<evidence type="ECO:0000256" key="21">
    <source>
        <dbReference type="ARBA" id="ARBA00046288"/>
    </source>
</evidence>
<evidence type="ECO:0000256" key="11">
    <source>
        <dbReference type="ARBA" id="ARBA00022753"/>
    </source>
</evidence>
<comment type="caution">
    <text evidence="25">The sequence shown here is derived from an EMBL/GenBank/DDBJ whole genome shotgun (WGS) entry which is preliminary data.</text>
</comment>
<dbReference type="PROSITE" id="PS50104">
    <property type="entry name" value="TIR"/>
    <property type="match status" value="1"/>
</dbReference>
<dbReference type="AlphaFoldDB" id="A0A9D3RMK4"/>
<keyword evidence="8 23" id="KW-0812">Transmembrane</keyword>
<accession>A0A9D3RMK4</accession>
<evidence type="ECO:0000256" key="15">
    <source>
        <dbReference type="ARBA" id="ARBA00023170"/>
    </source>
</evidence>
<feature type="region of interest" description="Disordered" evidence="22">
    <location>
        <begin position="457"/>
        <end position="507"/>
    </location>
</feature>
<dbReference type="GO" id="GO:0005886">
    <property type="term" value="C:plasma membrane"/>
    <property type="evidence" value="ECO:0007669"/>
    <property type="project" value="TreeGrafter"/>
</dbReference>
<feature type="transmembrane region" description="Helical" evidence="23">
    <location>
        <begin position="233"/>
        <end position="258"/>
    </location>
</feature>
<dbReference type="InterPro" id="IPR038386">
    <property type="entry name" value="Beta-thymosin_sf"/>
</dbReference>
<dbReference type="GO" id="GO:0002224">
    <property type="term" value="P:toll-like receptor signaling pathway"/>
    <property type="evidence" value="ECO:0007669"/>
    <property type="project" value="TreeGrafter"/>
</dbReference>
<dbReference type="Pfam" id="PF01582">
    <property type="entry name" value="TIR"/>
    <property type="match status" value="1"/>
</dbReference>
<dbReference type="GO" id="GO:0038187">
    <property type="term" value="F:pattern recognition receptor activity"/>
    <property type="evidence" value="ECO:0007669"/>
    <property type="project" value="TreeGrafter"/>
</dbReference>
<evidence type="ECO:0000256" key="14">
    <source>
        <dbReference type="ARBA" id="ARBA00023136"/>
    </source>
</evidence>
<evidence type="ECO:0000256" key="12">
    <source>
        <dbReference type="ARBA" id="ARBA00022859"/>
    </source>
</evidence>
<keyword evidence="19" id="KW-0206">Cytoskeleton</keyword>
<dbReference type="SUPFAM" id="SSF52200">
    <property type="entry name" value="Toll/Interleukin receptor TIR domain"/>
    <property type="match status" value="1"/>
</dbReference>
<keyword evidence="13 23" id="KW-1133">Transmembrane helix</keyword>
<dbReference type="InterPro" id="IPR001611">
    <property type="entry name" value="Leu-rich_rpt"/>
</dbReference>
<dbReference type="Proteomes" id="UP001044222">
    <property type="component" value="Chromosome 16"/>
</dbReference>
<dbReference type="Gene3D" id="3.80.10.10">
    <property type="entry name" value="Ribonuclease Inhibitor"/>
    <property type="match status" value="2"/>
</dbReference>
<evidence type="ECO:0000256" key="4">
    <source>
        <dbReference type="ARBA" id="ARBA00009634"/>
    </source>
</evidence>
<dbReference type="SMART" id="SM00255">
    <property type="entry name" value="TIR"/>
    <property type="match status" value="1"/>
</dbReference>
<evidence type="ECO:0000256" key="3">
    <source>
        <dbReference type="ARBA" id="ARBA00009511"/>
    </source>
</evidence>
<dbReference type="FunFam" id="3.40.50.10140:FF:000003">
    <property type="entry name" value="Toll-like receptor 7"/>
    <property type="match status" value="1"/>
</dbReference>
<dbReference type="SUPFAM" id="SSF52058">
    <property type="entry name" value="L domain-like"/>
    <property type="match status" value="1"/>
</dbReference>
<keyword evidence="18" id="KW-0009">Actin-binding</keyword>
<keyword evidence="17" id="KW-0395">Inflammatory response</keyword>
<dbReference type="GO" id="GO:0051607">
    <property type="term" value="P:defense response to virus"/>
    <property type="evidence" value="ECO:0007669"/>
    <property type="project" value="TreeGrafter"/>
</dbReference>
<evidence type="ECO:0000256" key="10">
    <source>
        <dbReference type="ARBA" id="ARBA00022737"/>
    </source>
</evidence>
<comment type="similarity">
    <text evidence="4">Belongs to the Toll-like receptor family.</text>
</comment>
<dbReference type="GO" id="GO:0007015">
    <property type="term" value="P:actin filament organization"/>
    <property type="evidence" value="ECO:0007669"/>
    <property type="project" value="InterPro"/>
</dbReference>
<evidence type="ECO:0000256" key="13">
    <source>
        <dbReference type="ARBA" id="ARBA00022989"/>
    </source>
</evidence>
<keyword evidence="14 23" id="KW-0472">Membrane</keyword>